<evidence type="ECO:0000313" key="1">
    <source>
        <dbReference type="EMBL" id="KAJ3008524.1"/>
    </source>
</evidence>
<name>A0ACC1Q3W2_9APHY</name>
<gene>
    <name evidence="1" type="ORF">NUW54_g3121</name>
</gene>
<protein>
    <submittedName>
        <fullName evidence="1">Uncharacterized protein</fullName>
    </submittedName>
</protein>
<evidence type="ECO:0000313" key="2">
    <source>
        <dbReference type="Proteomes" id="UP001144978"/>
    </source>
</evidence>
<dbReference type="Proteomes" id="UP001144978">
    <property type="component" value="Unassembled WGS sequence"/>
</dbReference>
<reference evidence="1" key="1">
    <citation type="submission" date="2022-08" db="EMBL/GenBank/DDBJ databases">
        <title>Genome Sequence of Pycnoporus sanguineus.</title>
        <authorList>
            <person name="Buettner E."/>
        </authorList>
    </citation>
    <scope>NUCLEOTIDE SEQUENCE</scope>
    <source>
        <strain evidence="1">CG-C14</strain>
    </source>
</reference>
<keyword evidence="2" id="KW-1185">Reference proteome</keyword>
<dbReference type="EMBL" id="JANSHE010000635">
    <property type="protein sequence ID" value="KAJ3008524.1"/>
    <property type="molecule type" value="Genomic_DNA"/>
</dbReference>
<accession>A0ACC1Q3W2</accession>
<sequence length="197" mass="22539">MIETSRPHQTCDIESLEVLFILEVPPEDLVLLNKTSATTLDDGDAIQAHISLLRRSSNISIEVPLSIQLPCIDVGGCLRLLRLSIYIKTKDGHETRVSTNVDEVESPQPRSSPGTVRLMIAYVRGVRVYTPRNVFVSPIYLIVSRIQRHRLRRRILVTIILNQWLLDVPDTFQMNVRAMRLPLHDRDTTRILHAMDE</sequence>
<proteinExistence type="predicted"/>
<comment type="caution">
    <text evidence="1">The sequence shown here is derived from an EMBL/GenBank/DDBJ whole genome shotgun (WGS) entry which is preliminary data.</text>
</comment>
<organism evidence="1 2">
    <name type="scientific">Trametes sanguinea</name>
    <dbReference type="NCBI Taxonomy" id="158606"/>
    <lineage>
        <taxon>Eukaryota</taxon>
        <taxon>Fungi</taxon>
        <taxon>Dikarya</taxon>
        <taxon>Basidiomycota</taxon>
        <taxon>Agaricomycotina</taxon>
        <taxon>Agaricomycetes</taxon>
        <taxon>Polyporales</taxon>
        <taxon>Polyporaceae</taxon>
        <taxon>Trametes</taxon>
    </lineage>
</organism>